<feature type="compositionally biased region" description="Basic and acidic residues" evidence="1">
    <location>
        <begin position="76"/>
        <end position="97"/>
    </location>
</feature>
<proteinExistence type="predicted"/>
<dbReference type="Proteomes" id="UP000821866">
    <property type="component" value="Chromosome 4"/>
</dbReference>
<gene>
    <name evidence="2" type="ORF">HPB51_005408</name>
</gene>
<feature type="region of interest" description="Disordered" evidence="1">
    <location>
        <begin position="46"/>
        <end position="150"/>
    </location>
</feature>
<sequence length="176" mass="19776">MLQMCKTCCSKGHHMDVCPQPDARVCHICGTRDPTDGHVCVPKSASSGGEHITGYHHSTQRLKQPRATATKPKRAPNAEREGLRWFSSEEKESELRYGRKPWSTNQRSTQHAMRETQQAPPPSLHLHANQDRGQGCGNEQQTSRGGKQRNHRLLVEAALDLWGSSNSRELHLPLCR</sequence>
<dbReference type="EMBL" id="JABSTU010000006">
    <property type="protein sequence ID" value="KAH8027426.1"/>
    <property type="molecule type" value="Genomic_DNA"/>
</dbReference>
<name>A0A9J6DZQ9_RHIMP</name>
<reference evidence="2" key="1">
    <citation type="journal article" date="2020" name="Cell">
        <title>Large-Scale Comparative Analyses of Tick Genomes Elucidate Their Genetic Diversity and Vector Capacities.</title>
        <authorList>
            <consortium name="Tick Genome and Microbiome Consortium (TIGMIC)"/>
            <person name="Jia N."/>
            <person name="Wang J."/>
            <person name="Shi W."/>
            <person name="Du L."/>
            <person name="Sun Y."/>
            <person name="Zhan W."/>
            <person name="Jiang J.F."/>
            <person name="Wang Q."/>
            <person name="Zhang B."/>
            <person name="Ji P."/>
            <person name="Bell-Sakyi L."/>
            <person name="Cui X.M."/>
            <person name="Yuan T.T."/>
            <person name="Jiang B.G."/>
            <person name="Yang W.F."/>
            <person name="Lam T.T."/>
            <person name="Chang Q.C."/>
            <person name="Ding S.J."/>
            <person name="Wang X.J."/>
            <person name="Zhu J.G."/>
            <person name="Ruan X.D."/>
            <person name="Zhao L."/>
            <person name="Wei J.T."/>
            <person name="Ye R.Z."/>
            <person name="Que T.C."/>
            <person name="Du C.H."/>
            <person name="Zhou Y.H."/>
            <person name="Cheng J.X."/>
            <person name="Dai P.F."/>
            <person name="Guo W.B."/>
            <person name="Han X.H."/>
            <person name="Huang E.J."/>
            <person name="Li L.F."/>
            <person name="Wei W."/>
            <person name="Gao Y.C."/>
            <person name="Liu J.Z."/>
            <person name="Shao H.Z."/>
            <person name="Wang X."/>
            <person name="Wang C.C."/>
            <person name="Yang T.C."/>
            <person name="Huo Q.B."/>
            <person name="Li W."/>
            <person name="Chen H.Y."/>
            <person name="Chen S.E."/>
            <person name="Zhou L.G."/>
            <person name="Ni X.B."/>
            <person name="Tian J.H."/>
            <person name="Sheng Y."/>
            <person name="Liu T."/>
            <person name="Pan Y.S."/>
            <person name="Xia L.Y."/>
            <person name="Li J."/>
            <person name="Zhao F."/>
            <person name="Cao W.C."/>
        </authorList>
    </citation>
    <scope>NUCLEOTIDE SEQUENCE</scope>
    <source>
        <strain evidence="2">Rmic-2018</strain>
    </source>
</reference>
<dbReference type="AlphaFoldDB" id="A0A9J6DZQ9"/>
<protein>
    <submittedName>
        <fullName evidence="2">Uncharacterized protein</fullName>
    </submittedName>
</protein>
<accession>A0A9J6DZQ9</accession>
<feature type="compositionally biased region" description="Polar residues" evidence="1">
    <location>
        <begin position="102"/>
        <end position="118"/>
    </location>
</feature>
<evidence type="ECO:0000256" key="1">
    <source>
        <dbReference type="SAM" id="MobiDB-lite"/>
    </source>
</evidence>
<organism evidence="2 3">
    <name type="scientific">Rhipicephalus microplus</name>
    <name type="common">Cattle tick</name>
    <name type="synonym">Boophilus microplus</name>
    <dbReference type="NCBI Taxonomy" id="6941"/>
    <lineage>
        <taxon>Eukaryota</taxon>
        <taxon>Metazoa</taxon>
        <taxon>Ecdysozoa</taxon>
        <taxon>Arthropoda</taxon>
        <taxon>Chelicerata</taxon>
        <taxon>Arachnida</taxon>
        <taxon>Acari</taxon>
        <taxon>Parasitiformes</taxon>
        <taxon>Ixodida</taxon>
        <taxon>Ixodoidea</taxon>
        <taxon>Ixodidae</taxon>
        <taxon>Rhipicephalinae</taxon>
        <taxon>Rhipicephalus</taxon>
        <taxon>Boophilus</taxon>
    </lineage>
</organism>
<reference evidence="2" key="2">
    <citation type="submission" date="2021-09" db="EMBL/GenBank/DDBJ databases">
        <authorList>
            <person name="Jia N."/>
            <person name="Wang J."/>
            <person name="Shi W."/>
            <person name="Du L."/>
            <person name="Sun Y."/>
            <person name="Zhan W."/>
            <person name="Jiang J."/>
            <person name="Wang Q."/>
            <person name="Zhang B."/>
            <person name="Ji P."/>
            <person name="Sakyi L.B."/>
            <person name="Cui X."/>
            <person name="Yuan T."/>
            <person name="Jiang B."/>
            <person name="Yang W."/>
            <person name="Lam T.T.-Y."/>
            <person name="Chang Q."/>
            <person name="Ding S."/>
            <person name="Wang X."/>
            <person name="Zhu J."/>
            <person name="Ruan X."/>
            <person name="Zhao L."/>
            <person name="Wei J."/>
            <person name="Que T."/>
            <person name="Du C."/>
            <person name="Cheng J."/>
            <person name="Dai P."/>
            <person name="Han X."/>
            <person name="Huang E."/>
            <person name="Gao Y."/>
            <person name="Liu J."/>
            <person name="Shao H."/>
            <person name="Ye R."/>
            <person name="Li L."/>
            <person name="Wei W."/>
            <person name="Wang X."/>
            <person name="Wang C."/>
            <person name="Huo Q."/>
            <person name="Li W."/>
            <person name="Guo W."/>
            <person name="Chen H."/>
            <person name="Chen S."/>
            <person name="Zhou L."/>
            <person name="Zhou L."/>
            <person name="Ni X."/>
            <person name="Tian J."/>
            <person name="Zhou Y."/>
            <person name="Sheng Y."/>
            <person name="Liu T."/>
            <person name="Pan Y."/>
            <person name="Xia L."/>
            <person name="Li J."/>
            <person name="Zhao F."/>
            <person name="Cao W."/>
        </authorList>
    </citation>
    <scope>NUCLEOTIDE SEQUENCE</scope>
    <source>
        <strain evidence="2">Rmic-2018</strain>
        <tissue evidence="2">Larvae</tissue>
    </source>
</reference>
<evidence type="ECO:0000313" key="3">
    <source>
        <dbReference type="Proteomes" id="UP000821866"/>
    </source>
</evidence>
<keyword evidence="3" id="KW-1185">Reference proteome</keyword>
<evidence type="ECO:0000313" key="2">
    <source>
        <dbReference type="EMBL" id="KAH8027426.1"/>
    </source>
</evidence>
<comment type="caution">
    <text evidence="2">The sequence shown here is derived from an EMBL/GenBank/DDBJ whole genome shotgun (WGS) entry which is preliminary data.</text>
</comment>